<dbReference type="GO" id="GO:0016746">
    <property type="term" value="F:acyltransferase activity"/>
    <property type="evidence" value="ECO:0007669"/>
    <property type="project" value="UniProtKB-KW"/>
</dbReference>
<evidence type="ECO:0008006" key="6">
    <source>
        <dbReference type="Google" id="ProtNLM"/>
    </source>
</evidence>
<dbReference type="EMBL" id="JANJYJ010000003">
    <property type="protein sequence ID" value="KAK3223553.1"/>
    <property type="molecule type" value="Genomic_DNA"/>
</dbReference>
<dbReference type="InterPro" id="IPR023213">
    <property type="entry name" value="CAT-like_dom_sf"/>
</dbReference>
<reference evidence="4" key="1">
    <citation type="journal article" date="2023" name="Plant J.">
        <title>Genome sequences and population genomics provide insights into the demographic history, inbreeding, and mutation load of two 'living fossil' tree species of Dipteronia.</title>
        <authorList>
            <person name="Feng Y."/>
            <person name="Comes H.P."/>
            <person name="Chen J."/>
            <person name="Zhu S."/>
            <person name="Lu R."/>
            <person name="Zhang X."/>
            <person name="Li P."/>
            <person name="Qiu J."/>
            <person name="Olsen K.M."/>
            <person name="Qiu Y."/>
        </authorList>
    </citation>
    <scope>NUCLEOTIDE SEQUENCE</scope>
    <source>
        <strain evidence="4">NBL</strain>
    </source>
</reference>
<dbReference type="PANTHER" id="PTHR31623:SF122">
    <property type="entry name" value="HXXXD-TYPE ACYL-TRANSFERASE FAMILY PROTEIN"/>
    <property type="match status" value="1"/>
</dbReference>
<evidence type="ECO:0000256" key="1">
    <source>
        <dbReference type="ARBA" id="ARBA00009861"/>
    </source>
</evidence>
<comment type="caution">
    <text evidence="4">The sequence shown here is derived from an EMBL/GenBank/DDBJ whole genome shotgun (WGS) entry which is preliminary data.</text>
</comment>
<gene>
    <name evidence="4" type="ORF">Dsin_010578</name>
</gene>
<evidence type="ECO:0000313" key="5">
    <source>
        <dbReference type="Proteomes" id="UP001281410"/>
    </source>
</evidence>
<comment type="similarity">
    <text evidence="1">Belongs to the plant acyltransferase family.</text>
</comment>
<evidence type="ECO:0000256" key="2">
    <source>
        <dbReference type="ARBA" id="ARBA00022679"/>
    </source>
</evidence>
<dbReference type="Proteomes" id="UP001281410">
    <property type="component" value="Unassembled WGS sequence"/>
</dbReference>
<evidence type="ECO:0000256" key="3">
    <source>
        <dbReference type="ARBA" id="ARBA00023315"/>
    </source>
</evidence>
<organism evidence="4 5">
    <name type="scientific">Dipteronia sinensis</name>
    <dbReference type="NCBI Taxonomy" id="43782"/>
    <lineage>
        <taxon>Eukaryota</taxon>
        <taxon>Viridiplantae</taxon>
        <taxon>Streptophyta</taxon>
        <taxon>Embryophyta</taxon>
        <taxon>Tracheophyta</taxon>
        <taxon>Spermatophyta</taxon>
        <taxon>Magnoliopsida</taxon>
        <taxon>eudicotyledons</taxon>
        <taxon>Gunneridae</taxon>
        <taxon>Pentapetalae</taxon>
        <taxon>rosids</taxon>
        <taxon>malvids</taxon>
        <taxon>Sapindales</taxon>
        <taxon>Sapindaceae</taxon>
        <taxon>Hippocastanoideae</taxon>
        <taxon>Acereae</taxon>
        <taxon>Dipteronia</taxon>
    </lineage>
</organism>
<sequence>MKIQITARETLKPSSPTPQSLRDFKLSLIDQLTPSVYGSMLLFYSSINGGTNNHFERSEKLKKSFSDTLTLFYPLAGKTVDNITIDCSDYGALYVEARVDCTLSEFLQQTNWDQLGEFIPVKVESTEDTVGFLSVIQVSFFDCGGIAIAMSISHKLADGATAAVAMRCWAATTFGSADALAMVPLYNSAEIFPPRKFSVVGVPTLVDFNKEKFPIKRLVFEASKVAALKALAVSESVERPTRAESVTALIWKCALNAARSNSGVSRPSILTRAVNIRRKIEPPLPDNSIGNLVGFYTAEKDESETELNGLVRKIRDKLKVFDKNYMKMLQQEDAFEAVIEYWKVAATQMMRHDMEFYICTSLCNFSWYDIDFGWGRPVWVTMGSGNMKNLIELMDTNKGDGSIEAWVILSEQDMYLFERDPELLAYASLNPSVLDTKSSS</sequence>
<dbReference type="PANTHER" id="PTHR31623">
    <property type="entry name" value="F21J9.9"/>
    <property type="match status" value="1"/>
</dbReference>
<keyword evidence="5" id="KW-1185">Reference proteome</keyword>
<dbReference type="Gene3D" id="3.30.559.10">
    <property type="entry name" value="Chloramphenicol acetyltransferase-like domain"/>
    <property type="match status" value="2"/>
</dbReference>
<keyword evidence="2" id="KW-0808">Transferase</keyword>
<keyword evidence="3" id="KW-0012">Acyltransferase</keyword>
<protein>
    <recommendedName>
        <fullName evidence="6">BAHD acyltransferase</fullName>
    </recommendedName>
</protein>
<accession>A0AAE0ECQ0</accession>
<dbReference type="AlphaFoldDB" id="A0AAE0ECQ0"/>
<dbReference type="Pfam" id="PF02458">
    <property type="entry name" value="Transferase"/>
    <property type="match status" value="1"/>
</dbReference>
<evidence type="ECO:0000313" key="4">
    <source>
        <dbReference type="EMBL" id="KAK3223553.1"/>
    </source>
</evidence>
<proteinExistence type="inferred from homology"/>
<name>A0AAE0ECQ0_9ROSI</name>